<dbReference type="Gene3D" id="3.60.15.10">
    <property type="entry name" value="Ribonuclease Z/Hydroxyacylglutathione hydrolase-like"/>
    <property type="match status" value="1"/>
</dbReference>
<evidence type="ECO:0000313" key="4">
    <source>
        <dbReference type="Proteomes" id="UP001161325"/>
    </source>
</evidence>
<dbReference type="SUPFAM" id="SSF56281">
    <property type="entry name" value="Metallo-hydrolase/oxidoreductase"/>
    <property type="match status" value="1"/>
</dbReference>
<feature type="region of interest" description="Disordered" evidence="1">
    <location>
        <begin position="1"/>
        <end position="29"/>
    </location>
</feature>
<evidence type="ECO:0000256" key="1">
    <source>
        <dbReference type="SAM" id="MobiDB-lite"/>
    </source>
</evidence>
<organism evidence="3 4">
    <name type="scientific">Roseisolibacter agri</name>
    <dbReference type="NCBI Taxonomy" id="2014610"/>
    <lineage>
        <taxon>Bacteria</taxon>
        <taxon>Pseudomonadati</taxon>
        <taxon>Gemmatimonadota</taxon>
        <taxon>Gemmatimonadia</taxon>
        <taxon>Gemmatimonadales</taxon>
        <taxon>Gemmatimonadaceae</taxon>
        <taxon>Roseisolibacter</taxon>
    </lineage>
</organism>
<evidence type="ECO:0000259" key="2">
    <source>
        <dbReference type="Pfam" id="PF12706"/>
    </source>
</evidence>
<dbReference type="AlphaFoldDB" id="A0AA37Q250"/>
<keyword evidence="4" id="KW-1185">Reference proteome</keyword>
<feature type="domain" description="Metallo-beta-lactamase" evidence="2">
    <location>
        <begin position="96"/>
        <end position="298"/>
    </location>
</feature>
<name>A0AA37Q250_9BACT</name>
<proteinExistence type="predicted"/>
<dbReference type="Proteomes" id="UP001161325">
    <property type="component" value="Unassembled WGS sequence"/>
</dbReference>
<dbReference type="Pfam" id="PF12706">
    <property type="entry name" value="Lactamase_B_2"/>
    <property type="match status" value="1"/>
</dbReference>
<dbReference type="GO" id="GO:0005737">
    <property type="term" value="C:cytoplasm"/>
    <property type="evidence" value="ECO:0007669"/>
    <property type="project" value="TreeGrafter"/>
</dbReference>
<evidence type="ECO:0000313" key="3">
    <source>
        <dbReference type="EMBL" id="GLC24984.1"/>
    </source>
</evidence>
<sequence>MTAPDATAPEGRAPAHHRPDGGFRNPWPGGERAGVGGLLRWMLVERRGGPVVDPARIAAAYPRATPAFDAPRARPAALTATWIGHSTFLLQVGGWNVLVDPVFGPRASPVPFAGPRRYTAPGIALDALPPIDLVLHSHDHYDHLDARSVRALAARHPAATWVCPLGVAGTLAALGAPVAEEMDWWQTRDVGPLRVGCVPAQHFSGRGLGDRDRSLWCGWTLHARAADVADVAGGAPAPGIFYSGDTGLHPEFAAIARAHAPFALALLPIGAYAPRWFMRPVHCDPDDAVAAYAALADAQAESHPTLPPPTLGGMHFGTFVLTDEPVDEPPKRTRAAWVRAGRAPDGLWIPTHGETWRAR</sequence>
<gene>
    <name evidence="3" type="ORF">rosag_14970</name>
</gene>
<protein>
    <recommendedName>
        <fullName evidence="2">Metallo-beta-lactamase domain-containing protein</fullName>
    </recommendedName>
</protein>
<comment type="caution">
    <text evidence="3">The sequence shown here is derived from an EMBL/GenBank/DDBJ whole genome shotgun (WGS) entry which is preliminary data.</text>
</comment>
<dbReference type="EMBL" id="BRXS01000002">
    <property type="protein sequence ID" value="GLC24984.1"/>
    <property type="molecule type" value="Genomic_DNA"/>
</dbReference>
<accession>A0AA37Q250</accession>
<reference evidence="3" key="1">
    <citation type="submission" date="2022-08" db="EMBL/GenBank/DDBJ databases">
        <title>Draft genome sequencing of Roseisolibacter agri AW1220.</title>
        <authorList>
            <person name="Tobiishi Y."/>
            <person name="Tonouchi A."/>
        </authorList>
    </citation>
    <scope>NUCLEOTIDE SEQUENCE</scope>
    <source>
        <strain evidence="3">AW1220</strain>
    </source>
</reference>
<dbReference type="RefSeq" id="WP_284349424.1">
    <property type="nucleotide sequence ID" value="NZ_BRXS01000002.1"/>
</dbReference>
<dbReference type="InterPro" id="IPR036866">
    <property type="entry name" value="RibonucZ/Hydroxyglut_hydro"/>
</dbReference>
<dbReference type="InterPro" id="IPR001279">
    <property type="entry name" value="Metallo-B-lactamas"/>
</dbReference>
<dbReference type="PANTHER" id="PTHR15032">
    <property type="entry name" value="N-ACYL-PHOSPHATIDYLETHANOLAMINE-HYDROLYZING PHOSPHOLIPASE D"/>
    <property type="match status" value="1"/>
</dbReference>
<dbReference type="PANTHER" id="PTHR15032:SF4">
    <property type="entry name" value="N-ACYL-PHOSPHATIDYLETHANOLAMINE-HYDROLYZING PHOSPHOLIPASE D"/>
    <property type="match status" value="1"/>
</dbReference>